<gene>
    <name evidence="1" type="ORF">PM001_LOCUS25517</name>
</gene>
<organism evidence="1 2">
    <name type="scientific">Peronospora matthiolae</name>
    <dbReference type="NCBI Taxonomy" id="2874970"/>
    <lineage>
        <taxon>Eukaryota</taxon>
        <taxon>Sar</taxon>
        <taxon>Stramenopiles</taxon>
        <taxon>Oomycota</taxon>
        <taxon>Peronosporomycetes</taxon>
        <taxon>Peronosporales</taxon>
        <taxon>Peronosporaceae</taxon>
        <taxon>Peronospora</taxon>
    </lineage>
</organism>
<protein>
    <submittedName>
        <fullName evidence="1">Uncharacterized protein</fullName>
    </submittedName>
</protein>
<accession>A0AAV1V3X1</accession>
<dbReference type="Proteomes" id="UP001162060">
    <property type="component" value="Unassembled WGS sequence"/>
</dbReference>
<comment type="caution">
    <text evidence="1">The sequence shown here is derived from an EMBL/GenBank/DDBJ whole genome shotgun (WGS) entry which is preliminary data.</text>
</comment>
<dbReference type="EMBL" id="CAKLBY020000258">
    <property type="protein sequence ID" value="CAK7940367.1"/>
    <property type="molecule type" value="Genomic_DNA"/>
</dbReference>
<name>A0AAV1V3X1_9STRA</name>
<sequence length="66" mass="6609">MDELVTPESDAAKGNEAMGIRSAVADDAKAVNGAGENLPAAFGGAGLCGDAPCGLDYYELELVYSG</sequence>
<evidence type="ECO:0000313" key="1">
    <source>
        <dbReference type="EMBL" id="CAK7940367.1"/>
    </source>
</evidence>
<reference evidence="1" key="1">
    <citation type="submission" date="2024-01" db="EMBL/GenBank/DDBJ databases">
        <authorList>
            <person name="Webb A."/>
        </authorList>
    </citation>
    <scope>NUCLEOTIDE SEQUENCE</scope>
    <source>
        <strain evidence="1">Pm1</strain>
    </source>
</reference>
<evidence type="ECO:0000313" key="2">
    <source>
        <dbReference type="Proteomes" id="UP001162060"/>
    </source>
</evidence>
<dbReference type="AlphaFoldDB" id="A0AAV1V3X1"/>
<proteinExistence type="predicted"/>